<dbReference type="RefSeq" id="WP_198462264.1">
    <property type="nucleotide sequence ID" value="NZ_JABBCQ020000029.1"/>
</dbReference>
<name>A0A843BCQ4_9BURK</name>
<dbReference type="PANTHER" id="PTHR13325">
    <property type="entry name" value="PROTEASE M50 MEMBRANE-BOUND TRANSCRIPTION FACTOR SITE 2 PROTEASE"/>
    <property type="match status" value="1"/>
</dbReference>
<evidence type="ECO:0000256" key="1">
    <source>
        <dbReference type="ARBA" id="ARBA00001947"/>
    </source>
</evidence>
<protein>
    <submittedName>
        <fullName evidence="9">HlyD family efflux transporter periplasmic adaptor subunit</fullName>
    </submittedName>
</protein>
<evidence type="ECO:0000313" key="9">
    <source>
        <dbReference type="EMBL" id="MBI1626914.1"/>
    </source>
</evidence>
<evidence type="ECO:0000256" key="2">
    <source>
        <dbReference type="ARBA" id="ARBA00004127"/>
    </source>
</evidence>
<dbReference type="PANTHER" id="PTHR13325:SF3">
    <property type="entry name" value="MEMBRANE-BOUND TRANSCRIPTION FACTOR SITE-2 PROTEASE"/>
    <property type="match status" value="1"/>
</dbReference>
<dbReference type="GO" id="GO:0012505">
    <property type="term" value="C:endomembrane system"/>
    <property type="evidence" value="ECO:0007669"/>
    <property type="project" value="UniProtKB-SubCell"/>
</dbReference>
<comment type="cofactor">
    <cofactor evidence="1">
        <name>Zn(2+)</name>
        <dbReference type="ChEBI" id="CHEBI:29105"/>
    </cofactor>
</comment>
<feature type="transmembrane region" description="Helical" evidence="7">
    <location>
        <begin position="147"/>
        <end position="164"/>
    </location>
</feature>
<dbReference type="Pfam" id="PF02163">
    <property type="entry name" value="Peptidase_M50"/>
    <property type="match status" value="1"/>
</dbReference>
<feature type="transmembrane region" description="Helical" evidence="7">
    <location>
        <begin position="346"/>
        <end position="374"/>
    </location>
</feature>
<feature type="transmembrane region" description="Helical" evidence="7">
    <location>
        <begin position="414"/>
        <end position="434"/>
    </location>
</feature>
<evidence type="ECO:0000256" key="7">
    <source>
        <dbReference type="SAM" id="Phobius"/>
    </source>
</evidence>
<dbReference type="InterPro" id="IPR008915">
    <property type="entry name" value="Peptidase_M50"/>
</dbReference>
<dbReference type="Proteomes" id="UP000530032">
    <property type="component" value="Unassembled WGS sequence"/>
</dbReference>
<proteinExistence type="inferred from homology"/>
<keyword evidence="5 7" id="KW-1133">Transmembrane helix</keyword>
<comment type="similarity">
    <text evidence="3">Belongs to the peptidase M50B family.</text>
</comment>
<keyword evidence="10" id="KW-1185">Reference proteome</keyword>
<dbReference type="GO" id="GO:0004222">
    <property type="term" value="F:metalloendopeptidase activity"/>
    <property type="evidence" value="ECO:0007669"/>
    <property type="project" value="InterPro"/>
</dbReference>
<sequence length="701" mass="77540">MLTGAAAAAPAAPAPWPALREELQIHGAGANRDGSPAWHVCDPVRNLFFRIGWLEFEFLQRWDLADGAAIAADVSSATTLAAEPDDVEEFIRFLAQHQLLRGARQKPAMPLWRWLLNNYLFIRIPLVRPAHWLARLLPWMQWLFSRWFVGLTALAALAGIALAARQLDVVEANLRGALSWDGVVGFAAALVFSKVLHEIGHALVSTRHGVRVGHMGVALLVMWPMPYTDTGESWKLERSRHRFAIASAGICAELMLAAWCTFLWTFMPDGNFRNALFFLATTAWVLTLLVNASPFMRFDGYYMLTDALDFPGLHERAGHQARRAMRRALLGLEEPSSEVLTPGFRAFLIAFAVATWVYRLVLFIGIAVVVYHAFFKALGVLLFVVELMVFIGRPVAAELRVWWQRRAEVRRGRWLGWATVLGAAALVLLVPWFAGISAPGVLRAASEQPVYSPFAARLETLDIRNGSATRPEAVLVELDAPSQGEERDKALALSSAYARSARSALGLPEDGAARLAVAEQLALRYDAERRAREAELQRLRIVATRDGTVRDVDPQLQPGTWVGPQQQIAMVVDGRRWRVEALVTERDRQRLVTGGHAVVMVKGRTQKLEGAVVAIDNSPVTRLPHLLLAQEHGGQVPLNPTAPKKDLRPADAWFRVLVEGESAAPADAVREVRVHFEGTRQSLAQGWLDSALSVLIQQSGL</sequence>
<evidence type="ECO:0000259" key="8">
    <source>
        <dbReference type="Pfam" id="PF02163"/>
    </source>
</evidence>
<dbReference type="GO" id="GO:0005737">
    <property type="term" value="C:cytoplasm"/>
    <property type="evidence" value="ECO:0007669"/>
    <property type="project" value="TreeGrafter"/>
</dbReference>
<gene>
    <name evidence="9" type="ORF">HF327_020800</name>
</gene>
<evidence type="ECO:0000256" key="6">
    <source>
        <dbReference type="ARBA" id="ARBA00023136"/>
    </source>
</evidence>
<accession>A0A843BCQ4</accession>
<dbReference type="EMBL" id="JABBCQ020000029">
    <property type="protein sequence ID" value="MBI1626914.1"/>
    <property type="molecule type" value="Genomic_DNA"/>
</dbReference>
<keyword evidence="6 7" id="KW-0472">Membrane</keyword>
<feature type="transmembrane region" description="Helical" evidence="7">
    <location>
        <begin position="272"/>
        <end position="292"/>
    </location>
</feature>
<evidence type="ECO:0000256" key="3">
    <source>
        <dbReference type="ARBA" id="ARBA00007931"/>
    </source>
</evidence>
<dbReference type="GO" id="GO:0016020">
    <property type="term" value="C:membrane"/>
    <property type="evidence" value="ECO:0007669"/>
    <property type="project" value="InterPro"/>
</dbReference>
<evidence type="ECO:0000313" key="10">
    <source>
        <dbReference type="Proteomes" id="UP000530032"/>
    </source>
</evidence>
<organism evidence="9 10">
    <name type="scientific">Comamonas suwonensis</name>
    <dbReference type="NCBI Taxonomy" id="2606214"/>
    <lineage>
        <taxon>Bacteria</taxon>
        <taxon>Pseudomonadati</taxon>
        <taxon>Pseudomonadota</taxon>
        <taxon>Betaproteobacteria</taxon>
        <taxon>Burkholderiales</taxon>
        <taxon>Comamonadaceae</taxon>
        <taxon>Comamonas</taxon>
    </lineage>
</organism>
<evidence type="ECO:0000256" key="5">
    <source>
        <dbReference type="ARBA" id="ARBA00022989"/>
    </source>
</evidence>
<comment type="caution">
    <text evidence="9">The sequence shown here is derived from an EMBL/GenBank/DDBJ whole genome shotgun (WGS) entry which is preliminary data.</text>
</comment>
<dbReference type="GO" id="GO:0031293">
    <property type="term" value="P:membrane protein intracellular domain proteolysis"/>
    <property type="evidence" value="ECO:0007669"/>
    <property type="project" value="TreeGrafter"/>
</dbReference>
<comment type="subcellular location">
    <subcellularLocation>
        <location evidence="2">Endomembrane system</location>
        <topology evidence="2">Multi-pass membrane protein</topology>
    </subcellularLocation>
</comment>
<dbReference type="InterPro" id="IPR001193">
    <property type="entry name" value="MBTPS2"/>
</dbReference>
<keyword evidence="4 7" id="KW-0812">Transmembrane</keyword>
<reference evidence="9" key="1">
    <citation type="submission" date="2020-12" db="EMBL/GenBank/DDBJ databases">
        <title>Comamonas sp. nov., isolated from stream water.</title>
        <authorList>
            <person name="Park K.-H."/>
        </authorList>
    </citation>
    <scope>NUCLEOTIDE SEQUENCE</scope>
    <source>
        <strain evidence="9">EJ-4</strain>
    </source>
</reference>
<evidence type="ECO:0000256" key="4">
    <source>
        <dbReference type="ARBA" id="ARBA00022692"/>
    </source>
</evidence>
<dbReference type="AlphaFoldDB" id="A0A843BCQ4"/>
<feature type="transmembrane region" description="Helical" evidence="7">
    <location>
        <begin position="380"/>
        <end position="402"/>
    </location>
</feature>
<feature type="domain" description="Peptidase M50" evidence="8">
    <location>
        <begin position="186"/>
        <end position="287"/>
    </location>
</feature>
<feature type="transmembrane region" description="Helical" evidence="7">
    <location>
        <begin position="245"/>
        <end position="266"/>
    </location>
</feature>